<evidence type="ECO:0000313" key="2">
    <source>
        <dbReference type="Proteomes" id="UP000028980"/>
    </source>
</evidence>
<organism evidence="1 2">
    <name type="scientific">Nonlabens ulvanivorans</name>
    <name type="common">Persicivirga ulvanivorans</name>
    <dbReference type="NCBI Taxonomy" id="906888"/>
    <lineage>
        <taxon>Bacteria</taxon>
        <taxon>Pseudomonadati</taxon>
        <taxon>Bacteroidota</taxon>
        <taxon>Flavobacteriia</taxon>
        <taxon>Flavobacteriales</taxon>
        <taxon>Flavobacteriaceae</taxon>
        <taxon>Nonlabens</taxon>
    </lineage>
</organism>
<keyword evidence="1" id="KW-0378">Hydrolase</keyword>
<accession>A0A081D6T3</accession>
<dbReference type="EMBL" id="BBLG01000001">
    <property type="protein sequence ID" value="GAK74629.1"/>
    <property type="molecule type" value="Genomic_DNA"/>
</dbReference>
<comment type="caution">
    <text evidence="1">The sequence shown here is derived from an EMBL/GenBank/DDBJ whole genome shotgun (WGS) entry which is preliminary data.</text>
</comment>
<reference evidence="1 2" key="1">
    <citation type="journal article" date="2014" name="Genome Announc.">
        <title>Draft Genome Sequences of Marine Flavobacterium Nonlabens Strains NR17, NR24, NR27, NR32, NR33, and Ara13.</title>
        <authorList>
            <person name="Nakanishi M."/>
            <person name="Meirelles P."/>
            <person name="Suzuki R."/>
            <person name="Takatani N."/>
            <person name="Mino S."/>
            <person name="Suda W."/>
            <person name="Oshima K."/>
            <person name="Hattori M."/>
            <person name="Ohkuma M."/>
            <person name="Hosokawa M."/>
            <person name="Miyashita K."/>
            <person name="Thompson F.L."/>
            <person name="Niwa A."/>
            <person name="Sawabe T."/>
            <person name="Sawabe T."/>
        </authorList>
    </citation>
    <scope>NUCLEOTIDE SEQUENCE [LARGE SCALE GENOMIC DNA]</scope>
    <source>
        <strain evidence="2">JCM19296</strain>
    </source>
</reference>
<sequence length="50" mass="5535">MPYPVDEFIISRKYGDQPHPVLAGIKIASNGLRFQAPSNSPAKAILLVKW</sequence>
<gene>
    <name evidence="1" type="ORF">JCM19296_207</name>
</gene>
<protein>
    <submittedName>
        <fullName evidence="1">Periplasmic septal ring factor with mureinhydrolase activity EnvC/YibP</fullName>
    </submittedName>
</protein>
<proteinExistence type="predicted"/>
<dbReference type="AlphaFoldDB" id="A0A081D6T3"/>
<dbReference type="Proteomes" id="UP000028980">
    <property type="component" value="Unassembled WGS sequence"/>
</dbReference>
<dbReference type="GO" id="GO:0016787">
    <property type="term" value="F:hydrolase activity"/>
    <property type="evidence" value="ECO:0007669"/>
    <property type="project" value="UniProtKB-KW"/>
</dbReference>
<evidence type="ECO:0000313" key="1">
    <source>
        <dbReference type="EMBL" id="GAK74629.1"/>
    </source>
</evidence>
<name>A0A081D6T3_NONUL</name>